<dbReference type="Proteomes" id="UP001417504">
    <property type="component" value="Unassembled WGS sequence"/>
</dbReference>
<reference evidence="3 4" key="1">
    <citation type="submission" date="2024-01" db="EMBL/GenBank/DDBJ databases">
        <title>Genome assemblies of Stephania.</title>
        <authorList>
            <person name="Yang L."/>
        </authorList>
    </citation>
    <scope>NUCLEOTIDE SEQUENCE [LARGE SCALE GENOMIC DNA]</scope>
    <source>
        <strain evidence="3">QJT</strain>
        <tissue evidence="3">Leaf</tissue>
    </source>
</reference>
<name>A0AAP0JDQ8_9MAGN</name>
<evidence type="ECO:0000313" key="4">
    <source>
        <dbReference type="Proteomes" id="UP001417504"/>
    </source>
</evidence>
<comment type="caution">
    <text evidence="3">The sequence shown here is derived from an EMBL/GenBank/DDBJ whole genome shotgun (WGS) entry which is preliminary data.</text>
</comment>
<feature type="domain" description="KIB1-4 beta-propeller" evidence="2">
    <location>
        <begin position="83"/>
        <end position="329"/>
    </location>
</feature>
<dbReference type="InterPro" id="IPR050942">
    <property type="entry name" value="F-box_BR-signaling"/>
</dbReference>
<dbReference type="AlphaFoldDB" id="A0AAP0JDQ8"/>
<accession>A0AAP0JDQ8</accession>
<proteinExistence type="predicted"/>
<protein>
    <recommendedName>
        <fullName evidence="2">KIB1-4 beta-propeller domain-containing protein</fullName>
    </recommendedName>
</protein>
<organism evidence="3 4">
    <name type="scientific">Stephania japonica</name>
    <dbReference type="NCBI Taxonomy" id="461633"/>
    <lineage>
        <taxon>Eukaryota</taxon>
        <taxon>Viridiplantae</taxon>
        <taxon>Streptophyta</taxon>
        <taxon>Embryophyta</taxon>
        <taxon>Tracheophyta</taxon>
        <taxon>Spermatophyta</taxon>
        <taxon>Magnoliopsida</taxon>
        <taxon>Ranunculales</taxon>
        <taxon>Menispermaceae</taxon>
        <taxon>Menispermoideae</taxon>
        <taxon>Cissampelideae</taxon>
        <taxon>Stephania</taxon>
    </lineage>
</organism>
<dbReference type="Pfam" id="PF03478">
    <property type="entry name" value="Beta-prop_KIB1-4"/>
    <property type="match status" value="1"/>
</dbReference>
<keyword evidence="4" id="KW-1185">Reference proteome</keyword>
<evidence type="ECO:0000259" key="2">
    <source>
        <dbReference type="Pfam" id="PF03478"/>
    </source>
</evidence>
<gene>
    <name evidence="3" type="ORF">Sjap_011559</name>
</gene>
<evidence type="ECO:0000313" key="3">
    <source>
        <dbReference type="EMBL" id="KAK9131072.1"/>
    </source>
</evidence>
<dbReference type="EMBL" id="JBBNAE010000004">
    <property type="protein sequence ID" value="KAK9131072.1"/>
    <property type="molecule type" value="Genomic_DNA"/>
</dbReference>
<dbReference type="PANTHER" id="PTHR44259">
    <property type="entry name" value="OS07G0183000 PROTEIN-RELATED"/>
    <property type="match status" value="1"/>
</dbReference>
<feature type="region of interest" description="Disordered" evidence="1">
    <location>
        <begin position="402"/>
        <end position="436"/>
    </location>
</feature>
<evidence type="ECO:0000256" key="1">
    <source>
        <dbReference type="SAM" id="MobiDB-lite"/>
    </source>
</evidence>
<dbReference type="InterPro" id="IPR005174">
    <property type="entry name" value="KIB1-4_b-propeller"/>
</dbReference>
<sequence>MPLIDNILQWSDLPSDVLHLIVGKLSSLVCNAAFRSVCQSWRSFSLQYYSHLVPPCPPWLMFPNSPVDPNSRLYHLCDFDGRKRFFHFETPEECDYVCSSGTWLVFLDRKVDKIRVWNPVSFAHILLPYLVDSSEPEVLVYKIVVSCTNPLIKNPSNVVFGMIYNSKKLAFIRSGDKDWTFIEVADNSLQQTPKPILEASIMIRGFNDIIFHKGKLYAVNEFGMVFVYDDGICAPRCSNYDHLHLVMAKMFLDQSCKMQELDSTARNIIHYLGEVDGDLLHVLRFSIGSWRSTRLLIFKLDSTTRKSYSVTSESDLRGHSVFLSTKGSYTSAIVSETSRIYVRQEEGYYDFLSNFRLTMFDYFNELQDCSTLFEVSCHPRCPPPTWIVPRVGKQCRSISSENEMDEASLTKDEVEGQSISSESHETSVTKGKVGGQSISSVMNETSHVKGKVRGGCGFSICWRQVSSFLSKK</sequence>